<name>A0AA38L9D4_TAXCH</name>
<dbReference type="GO" id="GO:0005524">
    <property type="term" value="F:ATP binding"/>
    <property type="evidence" value="ECO:0007669"/>
    <property type="project" value="InterPro"/>
</dbReference>
<evidence type="ECO:0000313" key="4">
    <source>
        <dbReference type="Proteomes" id="UP000824469"/>
    </source>
</evidence>
<dbReference type="SUPFAM" id="SSF56112">
    <property type="entry name" value="Protein kinase-like (PK-like)"/>
    <property type="match status" value="1"/>
</dbReference>
<dbReference type="InterPro" id="IPR011009">
    <property type="entry name" value="Kinase-like_dom_sf"/>
</dbReference>
<evidence type="ECO:0000259" key="2">
    <source>
        <dbReference type="PROSITE" id="PS50011"/>
    </source>
</evidence>
<feature type="compositionally biased region" description="Basic and acidic residues" evidence="1">
    <location>
        <begin position="166"/>
        <end position="180"/>
    </location>
</feature>
<accession>A0AA38L9D4</accession>
<gene>
    <name evidence="3" type="ORF">KI387_028075</name>
</gene>
<dbReference type="Gene3D" id="1.10.510.10">
    <property type="entry name" value="Transferase(Phosphotransferase) domain 1"/>
    <property type="match status" value="1"/>
</dbReference>
<dbReference type="GO" id="GO:0007165">
    <property type="term" value="P:signal transduction"/>
    <property type="evidence" value="ECO:0007669"/>
    <property type="project" value="TreeGrafter"/>
</dbReference>
<evidence type="ECO:0000313" key="3">
    <source>
        <dbReference type="EMBL" id="KAH9313040.1"/>
    </source>
</evidence>
<proteinExistence type="predicted"/>
<sequence>MVTGRPPWSNVSNPMAAMFRIGCTDEQPDLPMRLSPQGRDFLEKCFCRDPKKRWTAAQLLDHSFLNETDSCSVREVKRASWISYQHSGYWDVLIGIPPGPDSRFWLQVVRGLIGAQSPPTGQWIVVRLNSPPSNSLLPTIDCSSEEEAERNFTLMEDNDAENQQFPKEKSSAEDQHECEPSSRPITDSMIVDQAQELCKHSSQPFSAHSSCAEIHNRALGRDIV</sequence>
<organism evidence="3 4">
    <name type="scientific">Taxus chinensis</name>
    <name type="common">Chinese yew</name>
    <name type="synonym">Taxus wallichiana var. chinensis</name>
    <dbReference type="NCBI Taxonomy" id="29808"/>
    <lineage>
        <taxon>Eukaryota</taxon>
        <taxon>Viridiplantae</taxon>
        <taxon>Streptophyta</taxon>
        <taxon>Embryophyta</taxon>
        <taxon>Tracheophyta</taxon>
        <taxon>Spermatophyta</taxon>
        <taxon>Pinopsida</taxon>
        <taxon>Pinidae</taxon>
        <taxon>Conifers II</taxon>
        <taxon>Cupressales</taxon>
        <taxon>Taxaceae</taxon>
        <taxon>Taxus</taxon>
    </lineage>
</organism>
<reference evidence="3 4" key="1">
    <citation type="journal article" date="2021" name="Nat. Plants">
        <title>The Taxus genome provides insights into paclitaxel biosynthesis.</title>
        <authorList>
            <person name="Xiong X."/>
            <person name="Gou J."/>
            <person name="Liao Q."/>
            <person name="Li Y."/>
            <person name="Zhou Q."/>
            <person name="Bi G."/>
            <person name="Li C."/>
            <person name="Du R."/>
            <person name="Wang X."/>
            <person name="Sun T."/>
            <person name="Guo L."/>
            <person name="Liang H."/>
            <person name="Lu P."/>
            <person name="Wu Y."/>
            <person name="Zhang Z."/>
            <person name="Ro D.K."/>
            <person name="Shang Y."/>
            <person name="Huang S."/>
            <person name="Yan J."/>
        </authorList>
    </citation>
    <scope>NUCLEOTIDE SEQUENCE [LARGE SCALE GENOMIC DNA]</scope>
    <source>
        <strain evidence="3">Ta-2019</strain>
    </source>
</reference>
<feature type="non-terminal residue" evidence="3">
    <location>
        <position position="1"/>
    </location>
</feature>
<dbReference type="InterPro" id="IPR000719">
    <property type="entry name" value="Prot_kinase_dom"/>
</dbReference>
<dbReference type="Proteomes" id="UP000824469">
    <property type="component" value="Unassembled WGS sequence"/>
</dbReference>
<dbReference type="PANTHER" id="PTHR48011">
    <property type="entry name" value="CCR4-NOT TRANSCRIPTIONAL COMPLEX SUBUNIT CAF120-RELATED"/>
    <property type="match status" value="1"/>
</dbReference>
<dbReference type="PANTHER" id="PTHR48011:SF4">
    <property type="entry name" value="MITOGEN-ACTIVATED PROTEIN KINASE KINASE KINASE 19"/>
    <property type="match status" value="1"/>
</dbReference>
<evidence type="ECO:0000256" key="1">
    <source>
        <dbReference type="SAM" id="MobiDB-lite"/>
    </source>
</evidence>
<comment type="caution">
    <text evidence="3">The sequence shown here is derived from an EMBL/GenBank/DDBJ whole genome shotgun (WGS) entry which is preliminary data.</text>
</comment>
<dbReference type="GO" id="GO:0004672">
    <property type="term" value="F:protein kinase activity"/>
    <property type="evidence" value="ECO:0007669"/>
    <property type="project" value="InterPro"/>
</dbReference>
<feature type="region of interest" description="Disordered" evidence="1">
    <location>
        <begin position="158"/>
        <end position="185"/>
    </location>
</feature>
<keyword evidence="4" id="KW-1185">Reference proteome</keyword>
<dbReference type="InterPro" id="IPR052751">
    <property type="entry name" value="Plant_MAPKKK"/>
</dbReference>
<dbReference type="EMBL" id="JAHRHJ020000006">
    <property type="protein sequence ID" value="KAH9313040.1"/>
    <property type="molecule type" value="Genomic_DNA"/>
</dbReference>
<dbReference type="PROSITE" id="PS50011">
    <property type="entry name" value="PROTEIN_KINASE_DOM"/>
    <property type="match status" value="1"/>
</dbReference>
<protein>
    <recommendedName>
        <fullName evidence="2">Protein kinase domain-containing protein</fullName>
    </recommendedName>
</protein>
<dbReference type="AlphaFoldDB" id="A0AA38L9D4"/>
<feature type="domain" description="Protein kinase" evidence="2">
    <location>
        <begin position="1"/>
        <end position="65"/>
    </location>
</feature>